<comment type="similarity">
    <text evidence="1">Belongs to the NADH dehydrogenase family.</text>
</comment>
<dbReference type="GO" id="GO:0050136">
    <property type="term" value="F:NADH dehydrogenase (quinone) (non-electrogenic) activity"/>
    <property type="evidence" value="ECO:0007669"/>
    <property type="project" value="UniProtKB-EC"/>
</dbReference>
<evidence type="ECO:0000256" key="8">
    <source>
        <dbReference type="SAM" id="Phobius"/>
    </source>
</evidence>
<dbReference type="Proteomes" id="UP000278398">
    <property type="component" value="Unassembled WGS sequence"/>
</dbReference>
<dbReference type="PANTHER" id="PTHR43706:SF47">
    <property type="entry name" value="EXTERNAL NADH-UBIQUINONE OXIDOREDUCTASE 1, MITOCHONDRIAL-RELATED"/>
    <property type="match status" value="1"/>
</dbReference>
<evidence type="ECO:0000256" key="1">
    <source>
        <dbReference type="ARBA" id="ARBA00005272"/>
    </source>
</evidence>
<comment type="catalytic activity">
    <reaction evidence="7">
        <text>a quinone + NADH + H(+) = a quinol + NAD(+)</text>
        <dbReference type="Rhea" id="RHEA:46160"/>
        <dbReference type="ChEBI" id="CHEBI:15378"/>
        <dbReference type="ChEBI" id="CHEBI:24646"/>
        <dbReference type="ChEBI" id="CHEBI:57540"/>
        <dbReference type="ChEBI" id="CHEBI:57945"/>
        <dbReference type="ChEBI" id="CHEBI:132124"/>
        <dbReference type="EC" id="1.6.5.9"/>
    </reaction>
</comment>
<dbReference type="PRINTS" id="PR00368">
    <property type="entry name" value="FADPNR"/>
</dbReference>
<evidence type="ECO:0000259" key="9">
    <source>
        <dbReference type="Pfam" id="PF07992"/>
    </source>
</evidence>
<keyword evidence="8" id="KW-1133">Transmembrane helix</keyword>
<dbReference type="PANTHER" id="PTHR43706">
    <property type="entry name" value="NADH DEHYDROGENASE"/>
    <property type="match status" value="1"/>
</dbReference>
<dbReference type="AlphaFoldDB" id="A0A429YUR9"/>
<accession>A0A429YUR9</accession>
<dbReference type="RefSeq" id="WP_126701104.1">
    <property type="nucleotide sequence ID" value="NZ_RWKW01000062.1"/>
</dbReference>
<dbReference type="PRINTS" id="PR00411">
    <property type="entry name" value="PNDRDTASEI"/>
</dbReference>
<reference evidence="10 11" key="1">
    <citation type="submission" date="2018-12" db="EMBL/GenBank/DDBJ databases">
        <title>Mesorhizobium carbonis sp. nov., isolated from coal mine water.</title>
        <authorList>
            <person name="Xin W."/>
            <person name="Xu Z."/>
            <person name="Xiang F."/>
            <person name="Zhang J."/>
            <person name="Xi L."/>
            <person name="Liu J."/>
        </authorList>
    </citation>
    <scope>NUCLEOTIDE SEQUENCE [LARGE SCALE GENOMIC DNA]</scope>
    <source>
        <strain evidence="10 11">B2.3</strain>
    </source>
</reference>
<keyword evidence="4" id="KW-0274">FAD</keyword>
<dbReference type="InterPro" id="IPR023753">
    <property type="entry name" value="FAD/NAD-binding_dom"/>
</dbReference>
<keyword evidence="3" id="KW-0285">Flavoprotein</keyword>
<evidence type="ECO:0000256" key="6">
    <source>
        <dbReference type="ARBA" id="ARBA00023027"/>
    </source>
</evidence>
<dbReference type="Gene3D" id="3.50.50.100">
    <property type="match status" value="1"/>
</dbReference>
<evidence type="ECO:0000256" key="2">
    <source>
        <dbReference type="ARBA" id="ARBA00012637"/>
    </source>
</evidence>
<dbReference type="InterPro" id="IPR036188">
    <property type="entry name" value="FAD/NAD-bd_sf"/>
</dbReference>
<proteinExistence type="inferred from homology"/>
<keyword evidence="8" id="KW-0472">Membrane</keyword>
<comment type="caution">
    <text evidence="10">The sequence shown here is derived from an EMBL/GenBank/DDBJ whole genome shotgun (WGS) entry which is preliminary data.</text>
</comment>
<dbReference type="SUPFAM" id="SSF51905">
    <property type="entry name" value="FAD/NAD(P)-binding domain"/>
    <property type="match status" value="1"/>
</dbReference>
<gene>
    <name evidence="10" type="ORF">EJC49_16840</name>
</gene>
<evidence type="ECO:0000256" key="3">
    <source>
        <dbReference type="ARBA" id="ARBA00022630"/>
    </source>
</evidence>
<keyword evidence="6" id="KW-0520">NAD</keyword>
<keyword evidence="5" id="KW-0560">Oxidoreductase</keyword>
<evidence type="ECO:0000256" key="7">
    <source>
        <dbReference type="ARBA" id="ARBA00047599"/>
    </source>
</evidence>
<protein>
    <recommendedName>
        <fullName evidence="2">NADH:ubiquinone reductase (non-electrogenic)</fullName>
        <ecNumber evidence="2">1.6.5.9</ecNumber>
    </recommendedName>
</protein>
<dbReference type="EMBL" id="RWKW01000062">
    <property type="protein sequence ID" value="RST85206.1"/>
    <property type="molecule type" value="Genomic_DNA"/>
</dbReference>
<keyword evidence="11" id="KW-1185">Reference proteome</keyword>
<organism evidence="10 11">
    <name type="scientific">Aquibium carbonis</name>
    <dbReference type="NCBI Taxonomy" id="2495581"/>
    <lineage>
        <taxon>Bacteria</taxon>
        <taxon>Pseudomonadati</taxon>
        <taxon>Pseudomonadota</taxon>
        <taxon>Alphaproteobacteria</taxon>
        <taxon>Hyphomicrobiales</taxon>
        <taxon>Phyllobacteriaceae</taxon>
        <taxon>Aquibium</taxon>
    </lineage>
</organism>
<dbReference type="OrthoDB" id="9781621at2"/>
<dbReference type="Pfam" id="PF07992">
    <property type="entry name" value="Pyr_redox_2"/>
    <property type="match status" value="1"/>
</dbReference>
<evidence type="ECO:0000313" key="10">
    <source>
        <dbReference type="EMBL" id="RST85206.1"/>
    </source>
</evidence>
<feature type="transmembrane region" description="Helical" evidence="8">
    <location>
        <begin position="382"/>
        <end position="399"/>
    </location>
</feature>
<evidence type="ECO:0000256" key="4">
    <source>
        <dbReference type="ARBA" id="ARBA00022827"/>
    </source>
</evidence>
<evidence type="ECO:0000313" key="11">
    <source>
        <dbReference type="Proteomes" id="UP000278398"/>
    </source>
</evidence>
<name>A0A429YUR9_9HYPH</name>
<sequence>MDMQQKTSGPGPSAAPRIVIVGAGFAGLEVAKKLGRAGLEVTVVDRENHHLFQPLLYQVATAGLSATDIAEPIRKVLRGHESVTILLGEVTGIDASARRISLGDGGELAYEVLVLAAGAVDSYFGHDEWAAHAAGLKTLADAHHIRSRALLAFEEAERTTDPAEQKRLMTTAVVGGGPTGVELAGSLAELCRHTLADDFRNIAPENARILLIEAGPRLLAGFSNEASRYAEQRLRRLGVEVLTDTAVEDVRAGTIRIAGRDQAVGHTLWAAGVAASPLAAMLGAETDKGGRVLVDDTLAVPGMPGVYALGDLAHCPGPDGQPVPGLAQVAKQQGRHLGESLVRHIRDGSPLRPFRYRGRGNTAIVGRNAAVFEQGRFKVRGWFAWFAWVVVHVYLLVGFQNRVQVSIQWFWRYLTYERGARLVTEKDDLRG</sequence>
<dbReference type="InterPro" id="IPR045024">
    <property type="entry name" value="NDH-2"/>
</dbReference>
<keyword evidence="8" id="KW-0812">Transmembrane</keyword>
<dbReference type="EC" id="1.6.5.9" evidence="2"/>
<feature type="domain" description="FAD/NAD(P)-binding" evidence="9">
    <location>
        <begin position="17"/>
        <end position="334"/>
    </location>
</feature>
<evidence type="ECO:0000256" key="5">
    <source>
        <dbReference type="ARBA" id="ARBA00023002"/>
    </source>
</evidence>